<reference evidence="1" key="1">
    <citation type="submission" date="2015-05" db="EMBL/GenBank/DDBJ databases">
        <title>Permanent draft genome of Rhodopirellula islandicus K833.</title>
        <authorList>
            <person name="Kizina J."/>
            <person name="Richter M."/>
            <person name="Glockner F.O."/>
            <person name="Harder J."/>
        </authorList>
    </citation>
    <scope>NUCLEOTIDE SEQUENCE [LARGE SCALE GENOMIC DNA]</scope>
    <source>
        <strain evidence="1">K833</strain>
    </source>
</reference>
<gene>
    <name evidence="1" type="ORF">RISK_002795</name>
</gene>
<dbReference type="STRING" id="595434.RISK_002795"/>
<keyword evidence="2" id="KW-1185">Reference proteome</keyword>
<proteinExistence type="predicted"/>
<accession>A0A0J1BEM0</accession>
<protein>
    <submittedName>
        <fullName evidence="1">Uncharacterized protein</fullName>
    </submittedName>
</protein>
<evidence type="ECO:0000313" key="2">
    <source>
        <dbReference type="Proteomes" id="UP000036367"/>
    </source>
</evidence>
<dbReference type="Proteomes" id="UP000036367">
    <property type="component" value="Unassembled WGS sequence"/>
</dbReference>
<organism evidence="1 2">
    <name type="scientific">Rhodopirellula islandica</name>
    <dbReference type="NCBI Taxonomy" id="595434"/>
    <lineage>
        <taxon>Bacteria</taxon>
        <taxon>Pseudomonadati</taxon>
        <taxon>Planctomycetota</taxon>
        <taxon>Planctomycetia</taxon>
        <taxon>Pirellulales</taxon>
        <taxon>Pirellulaceae</taxon>
        <taxon>Rhodopirellula</taxon>
    </lineage>
</organism>
<dbReference type="EMBL" id="LECT01000023">
    <property type="protein sequence ID" value="KLU05033.1"/>
    <property type="molecule type" value="Genomic_DNA"/>
</dbReference>
<evidence type="ECO:0000313" key="1">
    <source>
        <dbReference type="EMBL" id="KLU05033.1"/>
    </source>
</evidence>
<dbReference type="AlphaFoldDB" id="A0A0J1BEM0"/>
<name>A0A0J1BEM0_RHOIS</name>
<dbReference type="PATRIC" id="fig|595434.4.peg.2665"/>
<sequence length="53" mass="5846">MAVWHEEWPFIEDANSKAGTLQDGAFIADPELEGLRVFTGEVNLQPGRGRAAF</sequence>
<comment type="caution">
    <text evidence="1">The sequence shown here is derived from an EMBL/GenBank/DDBJ whole genome shotgun (WGS) entry which is preliminary data.</text>
</comment>